<evidence type="ECO:0000313" key="8">
    <source>
        <dbReference type="Proteomes" id="UP000078389"/>
    </source>
</evidence>
<organism evidence="7 8">
    <name type="scientific">Devosia elaeis</name>
    <dbReference type="NCBI Taxonomy" id="1770058"/>
    <lineage>
        <taxon>Bacteria</taxon>
        <taxon>Pseudomonadati</taxon>
        <taxon>Pseudomonadota</taxon>
        <taxon>Alphaproteobacteria</taxon>
        <taxon>Hyphomicrobiales</taxon>
        <taxon>Devosiaceae</taxon>
        <taxon>Devosia</taxon>
    </lineage>
</organism>
<feature type="transmembrane region" description="Helical" evidence="5">
    <location>
        <begin position="341"/>
        <end position="359"/>
    </location>
</feature>
<proteinExistence type="predicted"/>
<name>A0A178HTB7_9HYPH</name>
<evidence type="ECO:0000313" key="7">
    <source>
        <dbReference type="EMBL" id="OAM75225.1"/>
    </source>
</evidence>
<dbReference type="OrthoDB" id="9796592at2"/>
<keyword evidence="3 5" id="KW-1133">Transmembrane helix</keyword>
<dbReference type="PANTHER" id="PTHR37422:SF21">
    <property type="entry name" value="EXOQ-LIKE PROTEIN"/>
    <property type="match status" value="1"/>
</dbReference>
<feature type="transmembrane region" description="Helical" evidence="5">
    <location>
        <begin position="55"/>
        <end position="72"/>
    </location>
</feature>
<reference evidence="7 8" key="1">
    <citation type="submission" date="2016-03" db="EMBL/GenBank/DDBJ databases">
        <title>Genome sequencing of Devosia sp. S37.</title>
        <authorList>
            <person name="Mohd Nor M."/>
        </authorList>
    </citation>
    <scope>NUCLEOTIDE SEQUENCE [LARGE SCALE GENOMIC DNA]</scope>
    <source>
        <strain evidence="7 8">S37</strain>
    </source>
</reference>
<gene>
    <name evidence="7" type="ORF">A3840_14870</name>
</gene>
<feature type="transmembrane region" description="Helical" evidence="5">
    <location>
        <begin position="205"/>
        <end position="221"/>
    </location>
</feature>
<comment type="subcellular location">
    <subcellularLocation>
        <location evidence="1">Membrane</location>
        <topology evidence="1">Multi-pass membrane protein</topology>
    </subcellularLocation>
</comment>
<feature type="transmembrane region" description="Helical" evidence="5">
    <location>
        <begin position="180"/>
        <end position="198"/>
    </location>
</feature>
<evidence type="ECO:0000256" key="4">
    <source>
        <dbReference type="ARBA" id="ARBA00023136"/>
    </source>
</evidence>
<keyword evidence="8" id="KW-1185">Reference proteome</keyword>
<evidence type="ECO:0000256" key="3">
    <source>
        <dbReference type="ARBA" id="ARBA00022989"/>
    </source>
</evidence>
<evidence type="ECO:0000256" key="2">
    <source>
        <dbReference type="ARBA" id="ARBA00022692"/>
    </source>
</evidence>
<feature type="transmembrane region" description="Helical" evidence="5">
    <location>
        <begin position="371"/>
        <end position="392"/>
    </location>
</feature>
<comment type="caution">
    <text evidence="7">The sequence shown here is derived from an EMBL/GenBank/DDBJ whole genome shotgun (WGS) entry which is preliminary data.</text>
</comment>
<accession>A0A178HTB7</accession>
<dbReference type="AlphaFoldDB" id="A0A178HTB7"/>
<keyword evidence="4 5" id="KW-0472">Membrane</keyword>
<sequence length="429" mass="47071">MTSTGTFDASLAPAASGKPVTEILRRRATRMLDLMVGLWVFSGSIVLFEPSPYELAFLLVLPLAVFAGIGLYRSTLGLLAIMILFTPFALIAVFQVRFTPISTALIFSLVTIFLMLTSYFVANYIAEATAKRMRIIVAAYTAAAVLAAIIGTLAYMGLMPGADLFLRYGRAKATFKDPNVYGPFLVLPAMFALQRVLLAQSWRQVLISGGIYMVLFVGVFVSFSRAAWGHFAVSSLLVLVLVFLLEANARDKVRIMLMSLAGAFMLIVALAGLLSIPAVSNLFETRASSQNYDSGETGRFGRQGYAYELALDNPWGLGPGEFSNMRITEEPHNVYVSVLHVYGWGGGLLFYLLIGITLWKCCQIVIRPSPYRLMAIPVAATFVIVMAESVIIDSDHWRHIYLLIGLVWGLSTAIGNDKRRTAPRSEMLV</sequence>
<dbReference type="Proteomes" id="UP000078389">
    <property type="component" value="Unassembled WGS sequence"/>
</dbReference>
<evidence type="ECO:0000256" key="1">
    <source>
        <dbReference type="ARBA" id="ARBA00004141"/>
    </source>
</evidence>
<dbReference type="InterPro" id="IPR007016">
    <property type="entry name" value="O-antigen_ligase-rel_domated"/>
</dbReference>
<evidence type="ECO:0000256" key="5">
    <source>
        <dbReference type="SAM" id="Phobius"/>
    </source>
</evidence>
<evidence type="ECO:0000259" key="6">
    <source>
        <dbReference type="Pfam" id="PF04932"/>
    </source>
</evidence>
<keyword evidence="2 5" id="KW-0812">Transmembrane</keyword>
<feature type="transmembrane region" description="Helical" evidence="5">
    <location>
        <begin position="79"/>
        <end position="98"/>
    </location>
</feature>
<dbReference type="RefSeq" id="WP_067458465.1">
    <property type="nucleotide sequence ID" value="NZ_LVVY01000113.1"/>
</dbReference>
<dbReference type="EMBL" id="LVVY01000113">
    <property type="protein sequence ID" value="OAM75225.1"/>
    <property type="molecule type" value="Genomic_DNA"/>
</dbReference>
<dbReference type="InterPro" id="IPR051533">
    <property type="entry name" value="WaaL-like"/>
</dbReference>
<dbReference type="Pfam" id="PF04932">
    <property type="entry name" value="Wzy_C"/>
    <property type="match status" value="1"/>
</dbReference>
<dbReference type="PANTHER" id="PTHR37422">
    <property type="entry name" value="TEICHURONIC ACID BIOSYNTHESIS PROTEIN TUAE"/>
    <property type="match status" value="1"/>
</dbReference>
<feature type="transmembrane region" description="Helical" evidence="5">
    <location>
        <begin position="31"/>
        <end position="49"/>
    </location>
</feature>
<feature type="transmembrane region" description="Helical" evidence="5">
    <location>
        <begin position="398"/>
        <end position="415"/>
    </location>
</feature>
<protein>
    <recommendedName>
        <fullName evidence="6">O-antigen ligase-related domain-containing protein</fullName>
    </recommendedName>
</protein>
<feature type="transmembrane region" description="Helical" evidence="5">
    <location>
        <begin position="137"/>
        <end position="160"/>
    </location>
</feature>
<feature type="transmembrane region" description="Helical" evidence="5">
    <location>
        <begin position="257"/>
        <end position="279"/>
    </location>
</feature>
<feature type="transmembrane region" description="Helical" evidence="5">
    <location>
        <begin position="104"/>
        <end position="125"/>
    </location>
</feature>
<dbReference type="GO" id="GO:0016020">
    <property type="term" value="C:membrane"/>
    <property type="evidence" value="ECO:0007669"/>
    <property type="project" value="UniProtKB-SubCell"/>
</dbReference>
<feature type="domain" description="O-antigen ligase-related" evidence="6">
    <location>
        <begin position="213"/>
        <end position="351"/>
    </location>
</feature>
<dbReference type="STRING" id="1770058.A3840_14870"/>
<feature type="transmembrane region" description="Helical" evidence="5">
    <location>
        <begin position="227"/>
        <end position="245"/>
    </location>
</feature>